<dbReference type="HOGENOM" id="CLU_671206_0_0_1"/>
<dbReference type="Gene3D" id="3.40.50.300">
    <property type="entry name" value="P-loop containing nucleotide triphosphate hydrolases"/>
    <property type="match status" value="1"/>
</dbReference>
<dbReference type="GO" id="GO:0005789">
    <property type="term" value="C:endoplasmic reticulum membrane"/>
    <property type="evidence" value="ECO:0007669"/>
    <property type="project" value="UniProtKB-SubCell"/>
</dbReference>
<reference evidence="12" key="1">
    <citation type="journal article" date="2013" name="Genome Announc.">
        <title>Draft genome sequence of Pseudozyma brasiliensis sp. nov. strain GHG001, a high producer of endo-1,4-xylanase isolated from an insect pest of sugarcane.</title>
        <authorList>
            <person name="Oliveira J.V.D.C."/>
            <person name="dos Santos R.A.C."/>
            <person name="Borges T.A."/>
            <person name="Riano-Pachon D.M."/>
            <person name="Goldman G.H."/>
        </authorList>
    </citation>
    <scope>NUCLEOTIDE SEQUENCE [LARGE SCALE GENOMIC DNA]</scope>
    <source>
        <strain evidence="12">GHG001</strain>
    </source>
</reference>
<evidence type="ECO:0000256" key="9">
    <source>
        <dbReference type="ARBA" id="ARBA00023136"/>
    </source>
</evidence>
<evidence type="ECO:0000256" key="8">
    <source>
        <dbReference type="ARBA" id="ARBA00023134"/>
    </source>
</evidence>
<dbReference type="STRING" id="1365824.V5ESP4"/>
<dbReference type="AlphaFoldDB" id="V5ESP4"/>
<evidence type="ECO:0000256" key="7">
    <source>
        <dbReference type="ARBA" id="ARBA00022989"/>
    </source>
</evidence>
<organism evidence="11 12">
    <name type="scientific">Kalmanozyma brasiliensis (strain GHG001)</name>
    <name type="common">Yeast</name>
    <name type="synonym">Pseudozyma brasiliensis</name>
    <dbReference type="NCBI Taxonomy" id="1365824"/>
    <lineage>
        <taxon>Eukaryota</taxon>
        <taxon>Fungi</taxon>
        <taxon>Dikarya</taxon>
        <taxon>Basidiomycota</taxon>
        <taxon>Ustilaginomycotina</taxon>
        <taxon>Ustilaginomycetes</taxon>
        <taxon>Ustilaginales</taxon>
        <taxon>Ustilaginaceae</taxon>
        <taxon>Kalmanozyma</taxon>
    </lineage>
</organism>
<keyword evidence="10" id="KW-0675">Receptor</keyword>
<dbReference type="InterPro" id="IPR019009">
    <property type="entry name" value="SRP_receptor_beta_su"/>
</dbReference>
<dbReference type="eggNOG" id="KOG0090">
    <property type="taxonomic scope" value="Eukaryota"/>
</dbReference>
<dbReference type="Pfam" id="PF09439">
    <property type="entry name" value="SRPRB"/>
    <property type="match status" value="1"/>
</dbReference>
<comment type="similarity">
    <text evidence="2">Belongs to the SRP receptor beta subunit family.</text>
</comment>
<dbReference type="GeneID" id="27418063"/>
<dbReference type="OMA" id="CIDAVMA"/>
<keyword evidence="7" id="KW-1133">Transmembrane helix</keyword>
<evidence type="ECO:0000313" key="11">
    <source>
        <dbReference type="EMBL" id="EST08195.1"/>
    </source>
</evidence>
<dbReference type="InterPro" id="IPR027417">
    <property type="entry name" value="P-loop_NTPase"/>
</dbReference>
<keyword evidence="8" id="KW-0342">GTP-binding</keyword>
<evidence type="ECO:0000256" key="10">
    <source>
        <dbReference type="ARBA" id="ARBA00023170"/>
    </source>
</evidence>
<dbReference type="RefSeq" id="XP_016293184.1">
    <property type="nucleotide sequence ID" value="XM_016435443.1"/>
</dbReference>
<evidence type="ECO:0000256" key="6">
    <source>
        <dbReference type="ARBA" id="ARBA00022824"/>
    </source>
</evidence>
<keyword evidence="6" id="KW-0256">Endoplasmic reticulum</keyword>
<keyword evidence="9" id="KW-0472">Membrane</keyword>
<accession>V5ESP4</accession>
<dbReference type="SUPFAM" id="SSF52540">
    <property type="entry name" value="P-loop containing nucleoside triphosphate hydrolases"/>
    <property type="match status" value="1"/>
</dbReference>
<evidence type="ECO:0000256" key="2">
    <source>
        <dbReference type="ARBA" id="ARBA00005619"/>
    </source>
</evidence>
<dbReference type="Proteomes" id="UP000019377">
    <property type="component" value="Unassembled WGS sequence"/>
</dbReference>
<evidence type="ECO:0000256" key="5">
    <source>
        <dbReference type="ARBA" id="ARBA00022741"/>
    </source>
</evidence>
<sequence length="390" mass="41543">MSFVAPALRWPDTLATHLPQPLKDTGIPPQYFVIVPATLLAVLLTYTLTQASSVANAPHLASTSSDVDFTQKRSHGRSSTVVLVGLSETGKTSLFASLVYGTTPSTLPSQKLSQGLITSSLEASKPVTLIDLPGHPRLRPLVDEHLSQADGLVICIDAVMASKSSTSSRPGVDGESITDVADLLHSTLTVLAKQRSRSSSLAPPSVLVLFTRADLSPLLGGSSVGTDAAKDEKRRAQLLSRCRTTLESELGQRRANMGLGRRRGGAGVKIAGLGKVADAEVATAGGMFEWVKRALGLTSTTSTAPAQEEDEEEEDEVVDYIDWAASQRATEDGVGAGSFSFDRLDDHVVWGGKVDFALATVGKNRSWDQTEKVDTSGLTDFTRWIDELQQ</sequence>
<keyword evidence="5" id="KW-0547">Nucleotide-binding</keyword>
<comment type="subcellular location">
    <subcellularLocation>
        <location evidence="1">Endoplasmic reticulum membrane</location>
        <topology evidence="1">Single-pass membrane protein</topology>
    </subcellularLocation>
</comment>
<keyword evidence="4" id="KW-0812">Transmembrane</keyword>
<keyword evidence="12" id="KW-1185">Reference proteome</keyword>
<dbReference type="EMBL" id="KI545860">
    <property type="protein sequence ID" value="EST08195.1"/>
    <property type="molecule type" value="Genomic_DNA"/>
</dbReference>
<evidence type="ECO:0000256" key="4">
    <source>
        <dbReference type="ARBA" id="ARBA00022692"/>
    </source>
</evidence>
<dbReference type="GO" id="GO:0005525">
    <property type="term" value="F:GTP binding"/>
    <property type="evidence" value="ECO:0007669"/>
    <property type="project" value="UniProtKB-KW"/>
</dbReference>
<name>V5ESP4_KALBG</name>
<dbReference type="OrthoDB" id="41266at2759"/>
<evidence type="ECO:0000256" key="3">
    <source>
        <dbReference type="ARBA" id="ARBA00020256"/>
    </source>
</evidence>
<evidence type="ECO:0000313" key="12">
    <source>
        <dbReference type="Proteomes" id="UP000019377"/>
    </source>
</evidence>
<protein>
    <recommendedName>
        <fullName evidence="3">Signal recognition particle receptor subunit beta</fullName>
    </recommendedName>
</protein>
<proteinExistence type="inferred from homology"/>
<gene>
    <name evidence="11" type="ORF">PSEUBRA_SCAF18g04745</name>
</gene>
<evidence type="ECO:0000256" key="1">
    <source>
        <dbReference type="ARBA" id="ARBA00004389"/>
    </source>
</evidence>